<keyword evidence="3 16" id="KW-1048">Host nucleus</keyword>
<dbReference type="GO" id="GO:0052150">
    <property type="term" value="P:symbiont-mediated perturbation of host apoptosis"/>
    <property type="evidence" value="ECO:0007669"/>
    <property type="project" value="UniProtKB-KW"/>
</dbReference>
<dbReference type="GO" id="GO:0039648">
    <property type="term" value="P:symbiont-mediated perturbation of host ubiquitin-like protein modification"/>
    <property type="evidence" value="ECO:0007669"/>
    <property type="project" value="UniProtKB-UniRule"/>
</dbReference>
<evidence type="ECO:0000256" key="3">
    <source>
        <dbReference type="ARBA" id="ARBA00022562"/>
    </source>
</evidence>
<dbReference type="SUPFAM" id="SSF161229">
    <property type="entry name" value="E6 C-terminal domain-like"/>
    <property type="match status" value="2"/>
</dbReference>
<accession>A0A385PJF7</accession>
<keyword evidence="14 16" id="KW-0899">Viral immunoevasion</keyword>
<evidence type="ECO:0000256" key="17">
    <source>
        <dbReference type="RuleBase" id="RU363123"/>
    </source>
</evidence>
<name>A0A385PJF7_9PAPI</name>
<keyword evidence="4 16" id="KW-0945">Host-virus interaction</keyword>
<keyword evidence="5 16" id="KW-1090">Inhibition of host innate immune response by virus</keyword>
<comment type="function">
    <text evidence="16">Plays a major role in the induction and maintenance of cellular transformation. E6 associates with host UBE3A/E6-AP ubiquitin-protein ligase and modulates its activity. Protects host keratinocytes from apoptosis by mediating the degradation of host BAK1. May also inhibit host immune response.</text>
</comment>
<feature type="zinc finger region" evidence="16">
    <location>
        <begin position="164"/>
        <end position="200"/>
    </location>
</feature>
<evidence type="ECO:0000256" key="1">
    <source>
        <dbReference type="ARBA" id="ARBA00006346"/>
    </source>
</evidence>
<dbReference type="GO" id="GO:0008270">
    <property type="term" value="F:zinc ion binding"/>
    <property type="evidence" value="ECO:0007669"/>
    <property type="project" value="UniProtKB-KW"/>
</dbReference>
<evidence type="ECO:0000256" key="16">
    <source>
        <dbReference type="HAMAP-Rule" id="MF_04006"/>
    </source>
</evidence>
<dbReference type="GO" id="GO:0052170">
    <property type="term" value="P:symbiont-mediated suppression of host innate immune response"/>
    <property type="evidence" value="ECO:0007669"/>
    <property type="project" value="UniProtKB-KW"/>
</dbReference>
<protein>
    <recommendedName>
        <fullName evidence="16 17">Protein E6</fullName>
    </recommendedName>
</protein>
<evidence type="ECO:0000256" key="15">
    <source>
        <dbReference type="ARBA" id="ARBA00023323"/>
    </source>
</evidence>
<dbReference type="Pfam" id="PF00518">
    <property type="entry name" value="E6"/>
    <property type="match status" value="1"/>
</dbReference>
<keyword evidence="12 16" id="KW-0804">Transcription</keyword>
<dbReference type="GO" id="GO:0042025">
    <property type="term" value="C:host cell nucleus"/>
    <property type="evidence" value="ECO:0007669"/>
    <property type="project" value="UniProtKB-SubCell"/>
</dbReference>
<keyword evidence="10 16" id="KW-0238">DNA-binding</keyword>
<dbReference type="GO" id="GO:0006351">
    <property type="term" value="P:DNA-templated transcription"/>
    <property type="evidence" value="ECO:0007669"/>
    <property type="project" value="UniProtKB-UniRule"/>
</dbReference>
<evidence type="ECO:0000256" key="13">
    <source>
        <dbReference type="ARBA" id="ARBA00023200"/>
    </source>
</evidence>
<comment type="subcellular location">
    <subcellularLocation>
        <location evidence="16 17">Host cytoplasm</location>
    </subcellularLocation>
    <subcellularLocation>
        <location evidence="16 17">Host nucleus</location>
    </subcellularLocation>
</comment>
<keyword evidence="9 16" id="KW-0805">Transcription regulation</keyword>
<gene>
    <name evidence="16" type="primary">E6</name>
</gene>
<comment type="caution">
    <text evidence="16">Lacks conserved residue(s) required for the propagation of feature annotation.</text>
</comment>
<dbReference type="GO" id="GO:0030430">
    <property type="term" value="C:host cell cytoplasm"/>
    <property type="evidence" value="ECO:0007669"/>
    <property type="project" value="UniProtKB-SubCell"/>
</dbReference>
<dbReference type="GO" id="GO:0003677">
    <property type="term" value="F:DNA binding"/>
    <property type="evidence" value="ECO:0007669"/>
    <property type="project" value="UniProtKB-UniRule"/>
</dbReference>
<dbReference type="InterPro" id="IPR001334">
    <property type="entry name" value="E6"/>
</dbReference>
<reference evidence="18" key="1">
    <citation type="journal article" date="2018" name="Nat. Med.">
        <title>Expanded skin virome in DOCK8-deficient patients.</title>
        <authorList>
            <consortium name="NISC Comparative Sequencing Program"/>
            <person name="Tirosh O."/>
            <person name="Conlan S."/>
            <person name="Deming C."/>
            <person name="Lee-Lin S.Q."/>
            <person name="Huang X."/>
            <person name="Su H.C."/>
            <person name="Freeman A.F."/>
            <person name="Segre J.A."/>
            <person name="Kong H.H."/>
        </authorList>
    </citation>
    <scope>NUCLEOTIDE SEQUENCE</scope>
    <source>
        <strain evidence="18">HPV-mSK_146</strain>
    </source>
</reference>
<dbReference type="GO" id="GO:0006355">
    <property type="term" value="P:regulation of DNA-templated transcription"/>
    <property type="evidence" value="ECO:0007669"/>
    <property type="project" value="UniProtKB-UniRule"/>
</dbReference>
<evidence type="ECO:0000256" key="7">
    <source>
        <dbReference type="ARBA" id="ARBA00022771"/>
    </source>
</evidence>
<evidence type="ECO:0000313" key="18">
    <source>
        <dbReference type="EMBL" id="AYA94179.1"/>
    </source>
</evidence>
<dbReference type="Gene3D" id="3.30.240.40">
    <property type="entry name" value="E6 early regulatory protein"/>
    <property type="match status" value="2"/>
</dbReference>
<keyword evidence="7 16" id="KW-0863">Zinc-finger</keyword>
<proteinExistence type="inferred from homology"/>
<evidence type="ECO:0000256" key="11">
    <source>
        <dbReference type="ARBA" id="ARBA00023159"/>
    </source>
</evidence>
<comment type="similarity">
    <text evidence="1 16 17">Belongs to the papillomaviridae E6 protein family.</text>
</comment>
<evidence type="ECO:0000256" key="12">
    <source>
        <dbReference type="ARBA" id="ARBA00023163"/>
    </source>
</evidence>
<keyword evidence="15 16" id="KW-1119">Modulation of host cell apoptosis by virus</keyword>
<feature type="zinc finger region" evidence="16">
    <location>
        <begin position="91"/>
        <end position="127"/>
    </location>
</feature>
<dbReference type="GO" id="GO:0039502">
    <property type="term" value="P:symbiont-mediated suppression of host type I interferon-mediated signaling pathway"/>
    <property type="evidence" value="ECO:0007669"/>
    <property type="project" value="UniProtKB-UniRule"/>
</dbReference>
<keyword evidence="8 16" id="KW-0862">Zinc</keyword>
<evidence type="ECO:0000256" key="10">
    <source>
        <dbReference type="ARBA" id="ARBA00023125"/>
    </source>
</evidence>
<sequence length="204" mass="23908">MPFLVQPFAVVSMTTVTGCLPLYRSGYILGSLTVVSNNNQYRFIFNRERLVYIAPVCQHILADLMENPFPTDLREYCKYFAISLFDLSLQCIFCKCYVDIVDLARFYKKQLHVVWKKNVGYVCCTKCLFTSAKYEAERHFQCAVKVADLHGLLNRPLQEIYMRCYYCLAALDLQEKFDLISRNRYACLIRGYWRGPCRDCINKD</sequence>
<evidence type="ECO:0000256" key="2">
    <source>
        <dbReference type="ARBA" id="ARBA00022518"/>
    </source>
</evidence>
<evidence type="ECO:0000256" key="8">
    <source>
        <dbReference type="ARBA" id="ARBA00022833"/>
    </source>
</evidence>
<keyword evidence="6 16" id="KW-0479">Metal-binding</keyword>
<dbReference type="HAMAP" id="MF_04006">
    <property type="entry name" value="HPV_E6"/>
    <property type="match status" value="1"/>
</dbReference>
<dbReference type="InterPro" id="IPR038575">
    <property type="entry name" value="E6_sf"/>
</dbReference>
<evidence type="ECO:0000256" key="9">
    <source>
        <dbReference type="ARBA" id="ARBA00023015"/>
    </source>
</evidence>
<keyword evidence="2 16" id="KW-0244">Early protein</keyword>
<keyword evidence="11 16" id="KW-0010">Activator</keyword>
<evidence type="ECO:0000256" key="14">
    <source>
        <dbReference type="ARBA" id="ARBA00023280"/>
    </source>
</evidence>
<evidence type="ECO:0000256" key="4">
    <source>
        <dbReference type="ARBA" id="ARBA00022581"/>
    </source>
</evidence>
<evidence type="ECO:0000256" key="6">
    <source>
        <dbReference type="ARBA" id="ARBA00022723"/>
    </source>
</evidence>
<evidence type="ECO:0000256" key="5">
    <source>
        <dbReference type="ARBA" id="ARBA00022632"/>
    </source>
</evidence>
<organism evidence="18">
    <name type="scientific">Human papillomavirus</name>
    <dbReference type="NCBI Taxonomy" id="10566"/>
    <lineage>
        <taxon>Viruses</taxon>
        <taxon>Monodnaviria</taxon>
        <taxon>Shotokuvirae</taxon>
        <taxon>Cossaviricota</taxon>
        <taxon>Papovaviricetes</taxon>
        <taxon>Zurhausenvirales</taxon>
        <taxon>Papillomaviridae</taxon>
    </lineage>
</organism>
<dbReference type="EMBL" id="MH777288">
    <property type="protein sequence ID" value="AYA94179.1"/>
    <property type="molecule type" value="Genomic_DNA"/>
</dbReference>
<comment type="subunit">
    <text evidence="16">Forms homodimers. Interacts with ubiquitin-protein ligase UBE3A/E6-AP; this interaction stimulates UBE3A ubiquitin activity. Interacts with host BAK1.</text>
</comment>
<keyword evidence="13 16" id="KW-1035">Host cytoplasm</keyword>